<comment type="caution">
    <text evidence="1">The sequence shown here is derived from an EMBL/GenBank/DDBJ whole genome shotgun (WGS) entry which is preliminary data.</text>
</comment>
<evidence type="ECO:0008006" key="3">
    <source>
        <dbReference type="Google" id="ProtNLM"/>
    </source>
</evidence>
<gene>
    <name evidence="1" type="ORF">P775_06480</name>
</gene>
<evidence type="ECO:0000313" key="1">
    <source>
        <dbReference type="EMBL" id="PIL21010.1"/>
    </source>
</evidence>
<dbReference type="RefSeq" id="WP_099910175.1">
    <property type="nucleotide sequence ID" value="NZ_AWWI01000048.1"/>
</dbReference>
<dbReference type="SUPFAM" id="SSF51735">
    <property type="entry name" value="NAD(P)-binding Rossmann-fold domains"/>
    <property type="match status" value="1"/>
</dbReference>
<keyword evidence="2" id="KW-1185">Reference proteome</keyword>
<dbReference type="Gene3D" id="3.40.50.720">
    <property type="entry name" value="NAD(P)-binding Rossmann-like Domain"/>
    <property type="match status" value="1"/>
</dbReference>
<name>A0A2G8RHK6_9RHOB</name>
<accession>A0A2G8RHK6</accession>
<proteinExistence type="predicted"/>
<dbReference type="AlphaFoldDB" id="A0A2G8RHK6"/>
<organism evidence="1 2">
    <name type="scientific">Puniceibacterium antarcticum</name>
    <dbReference type="NCBI Taxonomy" id="1206336"/>
    <lineage>
        <taxon>Bacteria</taxon>
        <taxon>Pseudomonadati</taxon>
        <taxon>Pseudomonadota</taxon>
        <taxon>Alphaproteobacteria</taxon>
        <taxon>Rhodobacterales</taxon>
        <taxon>Paracoccaceae</taxon>
        <taxon>Puniceibacterium</taxon>
    </lineage>
</organism>
<evidence type="ECO:0000313" key="2">
    <source>
        <dbReference type="Proteomes" id="UP000231259"/>
    </source>
</evidence>
<dbReference type="Proteomes" id="UP000231259">
    <property type="component" value="Unassembled WGS sequence"/>
</dbReference>
<dbReference type="InterPro" id="IPR036291">
    <property type="entry name" value="NAD(P)-bd_dom_sf"/>
</dbReference>
<dbReference type="OrthoDB" id="285016at2"/>
<dbReference type="EMBL" id="AWWI01000048">
    <property type="protein sequence ID" value="PIL21010.1"/>
    <property type="molecule type" value="Genomic_DNA"/>
</dbReference>
<sequence>MKVAKMKVGETALVIGATGGSGASLVSLLAQQGIRVTATASSPEKAGLMRRLGAESTFGHDPAS</sequence>
<protein>
    <recommendedName>
        <fullName evidence="3">Alcohol dehydrogenase-like C-terminal domain-containing protein</fullName>
    </recommendedName>
</protein>
<reference evidence="1 2" key="1">
    <citation type="submission" date="2013-09" db="EMBL/GenBank/DDBJ databases">
        <title>Genome sequencing of Phaeobacter antarcticus sp. nov. SM1211.</title>
        <authorList>
            <person name="Zhang X.-Y."/>
            <person name="Liu C."/>
            <person name="Chen X.-L."/>
            <person name="Xie B.-B."/>
            <person name="Qin Q.-L."/>
            <person name="Rong J.-C."/>
            <person name="Zhang Y.-Z."/>
        </authorList>
    </citation>
    <scope>NUCLEOTIDE SEQUENCE [LARGE SCALE GENOMIC DNA]</scope>
    <source>
        <strain evidence="1 2">SM1211</strain>
    </source>
</reference>